<evidence type="ECO:0000313" key="2">
    <source>
        <dbReference type="EMBL" id="GIY02941.1"/>
    </source>
</evidence>
<evidence type="ECO:0000256" key="1">
    <source>
        <dbReference type="SAM" id="MobiDB-lite"/>
    </source>
</evidence>
<evidence type="ECO:0000313" key="3">
    <source>
        <dbReference type="Proteomes" id="UP001054945"/>
    </source>
</evidence>
<dbReference type="AlphaFoldDB" id="A0AAV4Q1D5"/>
<sequence length="86" mass="9824">MENVEQDTAGSSSDAVVPKDVTPTEEVQKSQVLMIKNHQGKVLLRSHAQTSLLCLLDPIWMPQLFPFYFKLSLRLQEKGLMIQYSF</sequence>
<reference evidence="2 3" key="1">
    <citation type="submission" date="2021-06" db="EMBL/GenBank/DDBJ databases">
        <title>Caerostris extrusa draft genome.</title>
        <authorList>
            <person name="Kono N."/>
            <person name="Arakawa K."/>
        </authorList>
    </citation>
    <scope>NUCLEOTIDE SEQUENCE [LARGE SCALE GENOMIC DNA]</scope>
</reference>
<keyword evidence="3" id="KW-1185">Reference proteome</keyword>
<gene>
    <name evidence="2" type="ORF">CEXT_346311</name>
</gene>
<feature type="region of interest" description="Disordered" evidence="1">
    <location>
        <begin position="1"/>
        <end position="26"/>
    </location>
</feature>
<proteinExistence type="predicted"/>
<dbReference type="Proteomes" id="UP001054945">
    <property type="component" value="Unassembled WGS sequence"/>
</dbReference>
<dbReference type="EMBL" id="BPLR01005522">
    <property type="protein sequence ID" value="GIY02941.1"/>
    <property type="molecule type" value="Genomic_DNA"/>
</dbReference>
<comment type="caution">
    <text evidence="2">The sequence shown here is derived from an EMBL/GenBank/DDBJ whole genome shotgun (WGS) entry which is preliminary data.</text>
</comment>
<accession>A0AAV4Q1D5</accession>
<organism evidence="2 3">
    <name type="scientific">Caerostris extrusa</name>
    <name type="common">Bark spider</name>
    <name type="synonym">Caerostris bankana</name>
    <dbReference type="NCBI Taxonomy" id="172846"/>
    <lineage>
        <taxon>Eukaryota</taxon>
        <taxon>Metazoa</taxon>
        <taxon>Ecdysozoa</taxon>
        <taxon>Arthropoda</taxon>
        <taxon>Chelicerata</taxon>
        <taxon>Arachnida</taxon>
        <taxon>Araneae</taxon>
        <taxon>Araneomorphae</taxon>
        <taxon>Entelegynae</taxon>
        <taxon>Araneoidea</taxon>
        <taxon>Araneidae</taxon>
        <taxon>Caerostris</taxon>
    </lineage>
</organism>
<name>A0AAV4Q1D5_CAEEX</name>
<feature type="compositionally biased region" description="Polar residues" evidence="1">
    <location>
        <begin position="1"/>
        <end position="14"/>
    </location>
</feature>
<protein>
    <submittedName>
        <fullName evidence="2">Uncharacterized protein</fullName>
    </submittedName>
</protein>